<dbReference type="PANTHER" id="PTHR48210">
    <property type="entry name" value="OS05G0352800 PROTEIN"/>
    <property type="match status" value="1"/>
</dbReference>
<dbReference type="OrthoDB" id="1625307at2759"/>
<reference evidence="2 3" key="1">
    <citation type="journal article" date="2022" name="Nat. Genet.">
        <title>Improved pea reference genome and pan-genome highlight genomic features and evolutionary characteristics.</title>
        <authorList>
            <person name="Yang T."/>
            <person name="Liu R."/>
            <person name="Luo Y."/>
            <person name="Hu S."/>
            <person name="Wang D."/>
            <person name="Wang C."/>
            <person name="Pandey M.K."/>
            <person name="Ge S."/>
            <person name="Xu Q."/>
            <person name="Li N."/>
            <person name="Li G."/>
            <person name="Huang Y."/>
            <person name="Saxena R.K."/>
            <person name="Ji Y."/>
            <person name="Li M."/>
            <person name="Yan X."/>
            <person name="He Y."/>
            <person name="Liu Y."/>
            <person name="Wang X."/>
            <person name="Xiang C."/>
            <person name="Varshney R.K."/>
            <person name="Ding H."/>
            <person name="Gao S."/>
            <person name="Zong X."/>
        </authorList>
    </citation>
    <scope>NUCLEOTIDE SEQUENCE [LARGE SCALE GENOMIC DNA]</scope>
    <source>
        <strain evidence="2 3">cv. Zhongwan 6</strain>
    </source>
</reference>
<evidence type="ECO:0000256" key="1">
    <source>
        <dbReference type="SAM" id="MobiDB-lite"/>
    </source>
</evidence>
<dbReference type="PANTHER" id="PTHR48210:SF1">
    <property type="entry name" value="OS05G0352800 PROTEIN"/>
    <property type="match status" value="1"/>
</dbReference>
<name>A0A9D5AUM7_PEA</name>
<dbReference type="AlphaFoldDB" id="A0A9D5AUM7"/>
<dbReference type="Gramene" id="Psat0s2733g0120.1">
    <property type="protein sequence ID" value="Psat0s2733g0120.1.cds"/>
    <property type="gene ID" value="Psat0s2733g0120"/>
</dbReference>
<dbReference type="Gramene" id="Psat03G0096700-T1">
    <property type="protein sequence ID" value="KAI5424987.1"/>
    <property type="gene ID" value="KIW84_030967"/>
</dbReference>
<comment type="caution">
    <text evidence="2">The sequence shown here is derived from an EMBL/GenBank/DDBJ whole genome shotgun (WGS) entry which is preliminary data.</text>
</comment>
<gene>
    <name evidence="2" type="ORF">KIW84_030967</name>
</gene>
<organism evidence="2 3">
    <name type="scientific">Pisum sativum</name>
    <name type="common">Garden pea</name>
    <name type="synonym">Lathyrus oleraceus</name>
    <dbReference type="NCBI Taxonomy" id="3888"/>
    <lineage>
        <taxon>Eukaryota</taxon>
        <taxon>Viridiplantae</taxon>
        <taxon>Streptophyta</taxon>
        <taxon>Embryophyta</taxon>
        <taxon>Tracheophyta</taxon>
        <taxon>Spermatophyta</taxon>
        <taxon>Magnoliopsida</taxon>
        <taxon>eudicotyledons</taxon>
        <taxon>Gunneridae</taxon>
        <taxon>Pentapetalae</taxon>
        <taxon>rosids</taxon>
        <taxon>fabids</taxon>
        <taxon>Fabales</taxon>
        <taxon>Fabaceae</taxon>
        <taxon>Papilionoideae</taxon>
        <taxon>50 kb inversion clade</taxon>
        <taxon>NPAAA clade</taxon>
        <taxon>Hologalegina</taxon>
        <taxon>IRL clade</taxon>
        <taxon>Fabeae</taxon>
        <taxon>Lathyrus</taxon>
    </lineage>
</organism>
<feature type="compositionally biased region" description="Low complexity" evidence="1">
    <location>
        <begin position="83"/>
        <end position="105"/>
    </location>
</feature>
<feature type="region of interest" description="Disordered" evidence="1">
    <location>
        <begin position="74"/>
        <end position="115"/>
    </location>
</feature>
<evidence type="ECO:0000313" key="3">
    <source>
        <dbReference type="Proteomes" id="UP001058974"/>
    </source>
</evidence>
<proteinExistence type="predicted"/>
<dbReference type="Proteomes" id="UP001058974">
    <property type="component" value="Chromosome 3"/>
</dbReference>
<dbReference type="EMBL" id="JAMSHJ010000003">
    <property type="protein sequence ID" value="KAI5424987.1"/>
    <property type="molecule type" value="Genomic_DNA"/>
</dbReference>
<keyword evidence="3" id="KW-1185">Reference proteome</keyword>
<dbReference type="Gramene" id="PSAT_LOCUS14225_t1">
    <property type="protein sequence ID" value="CAL5194482.1"/>
    <property type="gene ID" value="PSAT_LOCUS14225"/>
</dbReference>
<accession>A0A9D5AUM7</accession>
<protein>
    <submittedName>
        <fullName evidence="2">Uncharacterized protein</fullName>
    </submittedName>
</protein>
<evidence type="ECO:0000313" key="2">
    <source>
        <dbReference type="EMBL" id="KAI5424987.1"/>
    </source>
</evidence>
<sequence length="115" mass="12842">MENMRNQITFEAVFNRATFDEDRVELHFKKQDAAADILDLYSKFVIARVGTRTRSCDLRLHLMKEISGMLTSLKSEATHPAVSPETTSESSSELFSEESSSSGTEAVDMVDSFLA</sequence>